<evidence type="ECO:0000256" key="4">
    <source>
        <dbReference type="ARBA" id="ARBA00022670"/>
    </source>
</evidence>
<name>A0A0P7BKI6_9BACT</name>
<dbReference type="GO" id="GO:0016020">
    <property type="term" value="C:membrane"/>
    <property type="evidence" value="ECO:0007669"/>
    <property type="project" value="UniProtKB-SubCell"/>
</dbReference>
<organism evidence="15 16">
    <name type="scientific">Jiulongibacter sediminis</name>
    <dbReference type="NCBI Taxonomy" id="1605367"/>
    <lineage>
        <taxon>Bacteria</taxon>
        <taxon>Pseudomonadati</taxon>
        <taxon>Bacteroidota</taxon>
        <taxon>Cytophagia</taxon>
        <taxon>Cytophagales</taxon>
        <taxon>Leadbetterellaceae</taxon>
        <taxon>Jiulongibacter</taxon>
    </lineage>
</organism>
<keyword evidence="7 14" id="KW-0732">Signal</keyword>
<dbReference type="CDD" id="cd14789">
    <property type="entry name" value="Tiki"/>
    <property type="match status" value="1"/>
</dbReference>
<evidence type="ECO:0000256" key="8">
    <source>
        <dbReference type="ARBA" id="ARBA00022801"/>
    </source>
</evidence>
<keyword evidence="4" id="KW-0645">Protease</keyword>
<comment type="subcellular location">
    <subcellularLocation>
        <location evidence="3">Membrane</location>
        <topology evidence="3">Single-pass type I membrane protein</topology>
    </subcellularLocation>
</comment>
<evidence type="ECO:0000256" key="7">
    <source>
        <dbReference type="ARBA" id="ARBA00022729"/>
    </source>
</evidence>
<feature type="chain" id="PRO_5006135927" description="TraB/GumN family protein" evidence="14">
    <location>
        <begin position="17"/>
        <end position="490"/>
    </location>
</feature>
<keyword evidence="6" id="KW-0479">Metal-binding</keyword>
<dbReference type="STRING" id="1605367.AFM12_10940"/>
<accession>A0A0P7BKI6</accession>
<feature type="region of interest" description="Disordered" evidence="13">
    <location>
        <begin position="362"/>
        <end position="382"/>
    </location>
</feature>
<dbReference type="EMBL" id="LGTQ01000009">
    <property type="protein sequence ID" value="KPM47776.1"/>
    <property type="molecule type" value="Genomic_DNA"/>
</dbReference>
<comment type="cofactor">
    <cofactor evidence="1">
        <name>Mn(2+)</name>
        <dbReference type="ChEBI" id="CHEBI:29035"/>
    </cofactor>
</comment>
<dbReference type="Pfam" id="PF01963">
    <property type="entry name" value="TraB_PrgY_gumN"/>
    <property type="match status" value="1"/>
</dbReference>
<keyword evidence="16" id="KW-1185">Reference proteome</keyword>
<evidence type="ECO:0000256" key="6">
    <source>
        <dbReference type="ARBA" id="ARBA00022723"/>
    </source>
</evidence>
<evidence type="ECO:0000256" key="5">
    <source>
        <dbReference type="ARBA" id="ARBA00022692"/>
    </source>
</evidence>
<dbReference type="GO" id="GO:0004222">
    <property type="term" value="F:metalloendopeptidase activity"/>
    <property type="evidence" value="ECO:0007669"/>
    <property type="project" value="TreeGrafter"/>
</dbReference>
<dbReference type="GO" id="GO:0046872">
    <property type="term" value="F:metal ion binding"/>
    <property type="evidence" value="ECO:0007669"/>
    <property type="project" value="UniProtKB-KW"/>
</dbReference>
<dbReference type="AlphaFoldDB" id="A0A0P7BKI6"/>
<dbReference type="GO" id="GO:0006508">
    <property type="term" value="P:proteolysis"/>
    <property type="evidence" value="ECO:0007669"/>
    <property type="project" value="UniProtKB-KW"/>
</dbReference>
<evidence type="ECO:0000256" key="14">
    <source>
        <dbReference type="SAM" id="SignalP"/>
    </source>
</evidence>
<evidence type="ECO:0000256" key="1">
    <source>
        <dbReference type="ARBA" id="ARBA00001936"/>
    </source>
</evidence>
<reference evidence="15 16" key="1">
    <citation type="submission" date="2015-07" db="EMBL/GenBank/DDBJ databases">
        <title>The draft genome sequence of Leadbetterella sp. JN14-9.</title>
        <authorList>
            <person name="Liu Y."/>
            <person name="Du J."/>
            <person name="Shao Z."/>
        </authorList>
    </citation>
    <scope>NUCLEOTIDE SEQUENCE [LARGE SCALE GENOMIC DNA]</scope>
    <source>
        <strain evidence="15 16">JN14-9</strain>
    </source>
</reference>
<comment type="caution">
    <text evidence="15">The sequence shown here is derived from an EMBL/GenBank/DDBJ whole genome shotgun (WGS) entry which is preliminary data.</text>
</comment>
<evidence type="ECO:0000313" key="15">
    <source>
        <dbReference type="EMBL" id="KPM47776.1"/>
    </source>
</evidence>
<dbReference type="GO" id="GO:0030178">
    <property type="term" value="P:negative regulation of Wnt signaling pathway"/>
    <property type="evidence" value="ECO:0007669"/>
    <property type="project" value="InterPro"/>
</dbReference>
<evidence type="ECO:0000256" key="2">
    <source>
        <dbReference type="ARBA" id="ARBA00001941"/>
    </source>
</evidence>
<evidence type="ECO:0000256" key="3">
    <source>
        <dbReference type="ARBA" id="ARBA00004479"/>
    </source>
</evidence>
<dbReference type="InterPro" id="IPR040230">
    <property type="entry name" value="TIKI1/2-like"/>
</dbReference>
<keyword evidence="5" id="KW-0812">Transmembrane</keyword>
<proteinExistence type="predicted"/>
<comment type="cofactor">
    <cofactor evidence="2">
        <name>Co(2+)</name>
        <dbReference type="ChEBI" id="CHEBI:48828"/>
    </cofactor>
</comment>
<keyword evidence="9" id="KW-1133">Transmembrane helix</keyword>
<gene>
    <name evidence="15" type="ORF">AFM12_10940</name>
</gene>
<protein>
    <recommendedName>
        <fullName evidence="17">TraB/GumN family protein</fullName>
    </recommendedName>
</protein>
<keyword evidence="8" id="KW-0378">Hydrolase</keyword>
<keyword evidence="12" id="KW-0325">Glycoprotein</keyword>
<evidence type="ECO:0000256" key="12">
    <source>
        <dbReference type="ARBA" id="ARBA00023180"/>
    </source>
</evidence>
<evidence type="ECO:0008006" key="17">
    <source>
        <dbReference type="Google" id="ProtNLM"/>
    </source>
</evidence>
<keyword evidence="11" id="KW-0472">Membrane</keyword>
<sequence>MKRIIFLLLFSPSLFAQRSTLFELTKPGLPHKSYLFGTIHMTNDKVFNFNDSVYVAINASEKAFFEIDMNDGSLSKDALKSTVMEILPTLDSSRIKSFFVDQLFPGIEKQITPQQMADRINNDLLPLLEKALPMFMEQKGERSLMMDQYLTQYALASGKKIVGIEDVNEQMDALLGGIKVSDNFFTKKTAKKIISFLKNGDLEKPVMNYLEGQAGIIDTYHQFALSNIEEMLQQSMNSKIYDRLIVQRNDIMFERTLPEVSSAPVFIAVGTGHLVGTNGLLKQYRDAGFQVREVDVRSDFMLPQNWKSFENDKISLQVPASLKDFYYESDDYDATLEGGQIFTSKGVLNLSITHYGPIEEEVYEEEPEPPTMEIPESKEGDGFKLSPPPMTKEDGEPSYLGQVIQKVDFMEFLGKAMSQIKPMDGMENEAGTLMYKGEEIAYTDTNMFGKRTIVLTLENGDDQYEIRLTGDSGAMDVFDWKSMITALELK</sequence>
<keyword evidence="10" id="KW-0482">Metalloprotease</keyword>
<evidence type="ECO:0000256" key="10">
    <source>
        <dbReference type="ARBA" id="ARBA00023049"/>
    </source>
</evidence>
<dbReference type="OrthoDB" id="9798714at2"/>
<feature type="signal peptide" evidence="14">
    <location>
        <begin position="1"/>
        <end position="16"/>
    </location>
</feature>
<dbReference type="RefSeq" id="WP_055148123.1">
    <property type="nucleotide sequence ID" value="NZ_JXSZ01000009.1"/>
</dbReference>
<evidence type="ECO:0000313" key="16">
    <source>
        <dbReference type="Proteomes" id="UP000050454"/>
    </source>
</evidence>
<evidence type="ECO:0000256" key="11">
    <source>
        <dbReference type="ARBA" id="ARBA00023136"/>
    </source>
</evidence>
<evidence type="ECO:0000256" key="13">
    <source>
        <dbReference type="SAM" id="MobiDB-lite"/>
    </source>
</evidence>
<dbReference type="PANTHER" id="PTHR31120">
    <property type="entry name" value="METALLOPROTEASE TIKI"/>
    <property type="match status" value="1"/>
</dbReference>
<dbReference type="InterPro" id="IPR002816">
    <property type="entry name" value="TraB/PrgY/GumN_fam"/>
</dbReference>
<evidence type="ECO:0000256" key="9">
    <source>
        <dbReference type="ARBA" id="ARBA00022989"/>
    </source>
</evidence>
<dbReference type="PANTHER" id="PTHR31120:SF6">
    <property type="entry name" value="METALLOPROTEASE TIKI HOMOLOG"/>
    <property type="match status" value="1"/>
</dbReference>
<dbReference type="Proteomes" id="UP000050454">
    <property type="component" value="Unassembled WGS sequence"/>
</dbReference>